<reference evidence="4 5" key="1">
    <citation type="submission" date="2013-09" db="EMBL/GenBank/DDBJ databases">
        <authorList>
            <person name="Zeng Z."/>
            <person name="Chen C."/>
        </authorList>
    </citation>
    <scope>NUCLEOTIDE SEQUENCE [LARGE SCALE GENOMIC DNA]</scope>
    <source>
        <strain evidence="4 5">GH29-5</strain>
    </source>
</reference>
<proteinExistence type="inferred from homology"/>
<dbReference type="InterPro" id="IPR036291">
    <property type="entry name" value="NAD(P)-bd_dom_sf"/>
</dbReference>
<dbReference type="AlphaFoldDB" id="A0A0A2MAK2"/>
<dbReference type="NCBIfam" id="TIGR01777">
    <property type="entry name" value="yfcH"/>
    <property type="match status" value="1"/>
</dbReference>
<dbReference type="InterPro" id="IPR010099">
    <property type="entry name" value="SDR39U1"/>
</dbReference>
<keyword evidence="5" id="KW-1185">Reference proteome</keyword>
<feature type="domain" description="DUF1731" evidence="3">
    <location>
        <begin position="265"/>
        <end position="299"/>
    </location>
</feature>
<dbReference type="eggNOG" id="COG1090">
    <property type="taxonomic scope" value="Bacteria"/>
</dbReference>
<dbReference type="PANTHER" id="PTHR11092">
    <property type="entry name" value="SUGAR NUCLEOTIDE EPIMERASE RELATED"/>
    <property type="match status" value="1"/>
</dbReference>
<evidence type="ECO:0000256" key="1">
    <source>
        <dbReference type="ARBA" id="ARBA00009353"/>
    </source>
</evidence>
<dbReference type="Proteomes" id="UP000030121">
    <property type="component" value="Unassembled WGS sequence"/>
</dbReference>
<dbReference type="SUPFAM" id="SSF51735">
    <property type="entry name" value="NAD(P)-binding Rossmann-fold domains"/>
    <property type="match status" value="1"/>
</dbReference>
<protein>
    <submittedName>
        <fullName evidence="4">NAD-dependent epimerase</fullName>
    </submittedName>
</protein>
<dbReference type="Pfam" id="PF01370">
    <property type="entry name" value="Epimerase"/>
    <property type="match status" value="1"/>
</dbReference>
<accession>A0A0A2MAK2</accession>
<evidence type="ECO:0000259" key="3">
    <source>
        <dbReference type="Pfam" id="PF08338"/>
    </source>
</evidence>
<feature type="domain" description="NAD-dependent epimerase/dehydratase" evidence="2">
    <location>
        <begin position="4"/>
        <end position="130"/>
    </location>
</feature>
<comment type="caution">
    <text evidence="4">The sequence shown here is derived from an EMBL/GenBank/DDBJ whole genome shotgun (WGS) entry which is preliminary data.</text>
</comment>
<sequence length="309" mass="34935">MKIIIAAGTGFLGNVLIGYFQNQSNDIVVLTRGKTMLKNNIRYIHWNAKTMTGWEKELENADVLINLAGKSVDCRYNEANKKEILLSRIKSTKLLNKAVLQCQNPPKHWLNASTATIYRHSEDQQMDEYTGEIGNDFSMNVAQSWEKAFFKTETPNTKKTALRTSIVLGKKGGAFPPLKNLTQLGFGGKQGNGNQFISWIHEEDFARAVAFVVEKEITGKINIVAPEPIQNRFFMKALRKEMKVSFGAPLGKRMLKFGAKIIGTETELVLKSRNIIPKRLTENGFTFRYTKIDKVFQNLLGHDHTKANH</sequence>
<evidence type="ECO:0000259" key="2">
    <source>
        <dbReference type="Pfam" id="PF01370"/>
    </source>
</evidence>
<evidence type="ECO:0000313" key="4">
    <source>
        <dbReference type="EMBL" id="KGO89299.1"/>
    </source>
</evidence>
<dbReference type="PANTHER" id="PTHR11092:SF0">
    <property type="entry name" value="EPIMERASE FAMILY PROTEIN SDR39U1"/>
    <property type="match status" value="1"/>
</dbReference>
<dbReference type="InterPro" id="IPR013549">
    <property type="entry name" value="DUF1731"/>
</dbReference>
<dbReference type="OrthoDB" id="9801773at2"/>
<name>A0A0A2MAK2_9FLAO</name>
<dbReference type="EMBL" id="JRLW01000009">
    <property type="protein sequence ID" value="KGO89299.1"/>
    <property type="molecule type" value="Genomic_DNA"/>
</dbReference>
<organism evidence="4 5">
    <name type="scientific">Flavobacterium suncheonense GH29-5 = DSM 17707</name>
    <dbReference type="NCBI Taxonomy" id="1121899"/>
    <lineage>
        <taxon>Bacteria</taxon>
        <taxon>Pseudomonadati</taxon>
        <taxon>Bacteroidota</taxon>
        <taxon>Flavobacteriia</taxon>
        <taxon>Flavobacteriales</taxon>
        <taxon>Flavobacteriaceae</taxon>
        <taxon>Flavobacterium</taxon>
    </lineage>
</organism>
<comment type="similarity">
    <text evidence="1">Belongs to the NAD(P)-dependent epimerase/dehydratase family. SDR39U1 subfamily.</text>
</comment>
<dbReference type="InterPro" id="IPR001509">
    <property type="entry name" value="Epimerase_deHydtase"/>
</dbReference>
<dbReference type="Gene3D" id="3.40.50.720">
    <property type="entry name" value="NAD(P)-binding Rossmann-like Domain"/>
    <property type="match status" value="1"/>
</dbReference>
<gene>
    <name evidence="4" type="ORF">Q764_07930</name>
</gene>
<dbReference type="Pfam" id="PF08338">
    <property type="entry name" value="DUF1731"/>
    <property type="match status" value="1"/>
</dbReference>
<evidence type="ECO:0000313" key="5">
    <source>
        <dbReference type="Proteomes" id="UP000030121"/>
    </source>
</evidence>
<dbReference type="STRING" id="1121899.GCA_000430025_00409"/>
<dbReference type="RefSeq" id="WP_026981418.1">
    <property type="nucleotide sequence ID" value="NZ_JRLW01000009.1"/>
</dbReference>